<accession>A8Q0I8</accession>
<sequence length="215" mass="23680">MRRPKRKRSRKVRTAIVSSDESSDSDITSQAASARTASPSSSSASSVSSDDDDDTSLSQSEQARHSNDQFDEDDPAHDAMELDDPDAKHNTLLPPNLVFPGQAESSSASHYKRKAPMERRISTMSSEDISKELAEKQRKAFHALYMQALTDDFENDLDHIRQHDPRLMEDASTSRATGRMTLLVDALSFGSEAFTHAQASSHQVALALPTNQTES</sequence>
<dbReference type="VEuPathDB" id="FungiDB:MGL_2039"/>
<evidence type="ECO:0000313" key="2">
    <source>
        <dbReference type="EMBL" id="EDP43826.1"/>
    </source>
</evidence>
<feature type="compositionally biased region" description="Basic and acidic residues" evidence="1">
    <location>
        <begin position="76"/>
        <end position="89"/>
    </location>
</feature>
<evidence type="ECO:0000313" key="3">
    <source>
        <dbReference type="Proteomes" id="UP000008837"/>
    </source>
</evidence>
<dbReference type="STRING" id="425265.A8Q0I8"/>
<dbReference type="RefSeq" id="XP_001731040.1">
    <property type="nucleotide sequence ID" value="XM_001730988.1"/>
</dbReference>
<dbReference type="AlphaFoldDB" id="A8Q0I8"/>
<proteinExistence type="predicted"/>
<feature type="compositionally biased region" description="Basic residues" evidence="1">
    <location>
        <begin position="1"/>
        <end position="13"/>
    </location>
</feature>
<dbReference type="InParanoid" id="A8Q0I8"/>
<protein>
    <recommendedName>
        <fullName evidence="4">Ribosome assembly protein 3</fullName>
    </recommendedName>
</protein>
<keyword evidence="3" id="KW-1185">Reference proteome</keyword>
<reference evidence="2 3" key="1">
    <citation type="journal article" date="2007" name="Proc. Natl. Acad. Sci. U.S.A.">
        <title>Dandruff-associated Malassezia genomes reveal convergent and divergent virulence traits shared with plant and human fungal pathogens.</title>
        <authorList>
            <person name="Xu J."/>
            <person name="Saunders C.W."/>
            <person name="Hu P."/>
            <person name="Grant R.A."/>
            <person name="Boekhout T."/>
            <person name="Kuramae E.E."/>
            <person name="Kronstad J.W."/>
            <person name="Deangelis Y.M."/>
            <person name="Reeder N.L."/>
            <person name="Johnstone K.R."/>
            <person name="Leland M."/>
            <person name="Fieno A.M."/>
            <person name="Begley W.M."/>
            <person name="Sun Y."/>
            <person name="Lacey M.P."/>
            <person name="Chaudhary T."/>
            <person name="Keough T."/>
            <person name="Chu L."/>
            <person name="Sears R."/>
            <person name="Yuan B."/>
            <person name="Dawson T.L.Jr."/>
        </authorList>
    </citation>
    <scope>NUCLEOTIDE SEQUENCE [LARGE SCALE GENOMIC DNA]</scope>
    <source>
        <strain evidence="3">ATCC MYA-4612 / CBS 7966</strain>
    </source>
</reference>
<feature type="region of interest" description="Disordered" evidence="1">
    <location>
        <begin position="1"/>
        <end position="128"/>
    </location>
</feature>
<gene>
    <name evidence="2" type="ORF">MGL_2039</name>
</gene>
<comment type="caution">
    <text evidence="2">The sequence shown here is derived from an EMBL/GenBank/DDBJ whole genome shotgun (WGS) entry which is preliminary data.</text>
</comment>
<dbReference type="KEGG" id="mgl:MGL_2039"/>
<feature type="compositionally biased region" description="Low complexity" evidence="1">
    <location>
        <begin position="25"/>
        <end position="48"/>
    </location>
</feature>
<dbReference type="OrthoDB" id="69550at2759"/>
<name>A8Q0I8_MALGO</name>
<evidence type="ECO:0008006" key="4">
    <source>
        <dbReference type="Google" id="ProtNLM"/>
    </source>
</evidence>
<evidence type="ECO:0000256" key="1">
    <source>
        <dbReference type="SAM" id="MobiDB-lite"/>
    </source>
</evidence>
<dbReference type="EMBL" id="AAYY01000006">
    <property type="protein sequence ID" value="EDP43826.1"/>
    <property type="molecule type" value="Genomic_DNA"/>
</dbReference>
<dbReference type="OMA" id="NNIVESC"/>
<dbReference type="GeneID" id="5855347"/>
<organism evidence="2 3">
    <name type="scientific">Malassezia globosa (strain ATCC MYA-4612 / CBS 7966)</name>
    <name type="common">Dandruff-associated fungus</name>
    <dbReference type="NCBI Taxonomy" id="425265"/>
    <lineage>
        <taxon>Eukaryota</taxon>
        <taxon>Fungi</taxon>
        <taxon>Dikarya</taxon>
        <taxon>Basidiomycota</taxon>
        <taxon>Ustilaginomycotina</taxon>
        <taxon>Malasseziomycetes</taxon>
        <taxon>Malasseziales</taxon>
        <taxon>Malasseziaceae</taxon>
        <taxon>Malassezia</taxon>
    </lineage>
</organism>
<dbReference type="Proteomes" id="UP000008837">
    <property type="component" value="Unassembled WGS sequence"/>
</dbReference>